<feature type="region of interest" description="Disordered" evidence="1">
    <location>
        <begin position="86"/>
        <end position="141"/>
    </location>
</feature>
<dbReference type="Proteomes" id="UP000629468">
    <property type="component" value="Unassembled WGS sequence"/>
</dbReference>
<sequence length="153" mass="17541">MSIPDAQSNIPPQYANPSHTHPIYIHPPYNPTMRPVAEQGSIHYHYHSCQFVLVPYQTGQQPYPYPPSPAQPYPYPSQPGQLYFYFPHSGQQPYYSPPQQSATTAHQYRQTFSNSTVDPQHHRDAESPSPPLDSEDPDEHIVRDLFEQDKEPA</sequence>
<reference evidence="2 3" key="1">
    <citation type="journal article" name="Sci. Rep.">
        <title>Telomere-to-telomere assembled and centromere annotated genomes of the two main subspecies of the button mushroom Agaricus bisporus reveal especially polymorphic chromosome ends.</title>
        <authorList>
            <person name="Sonnenberg A.S.M."/>
            <person name="Sedaghat-Telgerd N."/>
            <person name="Lavrijssen B."/>
            <person name="Ohm R.A."/>
            <person name="Hendrickx P.M."/>
            <person name="Scholtmeijer K."/>
            <person name="Baars J.J.P."/>
            <person name="van Peer A."/>
        </authorList>
    </citation>
    <scope>NUCLEOTIDE SEQUENCE [LARGE SCALE GENOMIC DNA]</scope>
    <source>
        <strain evidence="2 3">H119_p4</strain>
    </source>
</reference>
<organism evidence="2 3">
    <name type="scientific">Agaricus bisporus var. burnettii</name>
    <dbReference type="NCBI Taxonomy" id="192524"/>
    <lineage>
        <taxon>Eukaryota</taxon>
        <taxon>Fungi</taxon>
        <taxon>Dikarya</taxon>
        <taxon>Basidiomycota</taxon>
        <taxon>Agaricomycotina</taxon>
        <taxon>Agaricomycetes</taxon>
        <taxon>Agaricomycetidae</taxon>
        <taxon>Agaricales</taxon>
        <taxon>Agaricineae</taxon>
        <taxon>Agaricaceae</taxon>
        <taxon>Agaricus</taxon>
    </lineage>
</organism>
<proteinExistence type="predicted"/>
<gene>
    <name evidence="2" type="ORF">Agabi119p4_5608</name>
</gene>
<accession>A0A8H7KGN7</accession>
<feature type="region of interest" description="Disordered" evidence="1">
    <location>
        <begin position="1"/>
        <end position="26"/>
    </location>
</feature>
<dbReference type="AlphaFoldDB" id="A0A8H7KGN7"/>
<evidence type="ECO:0000256" key="1">
    <source>
        <dbReference type="SAM" id="MobiDB-lite"/>
    </source>
</evidence>
<dbReference type="EMBL" id="JABXXO010000007">
    <property type="protein sequence ID" value="KAF7773441.1"/>
    <property type="molecule type" value="Genomic_DNA"/>
</dbReference>
<comment type="caution">
    <text evidence="2">The sequence shown here is derived from an EMBL/GenBank/DDBJ whole genome shotgun (WGS) entry which is preliminary data.</text>
</comment>
<protein>
    <submittedName>
        <fullName evidence="2">Uncharacterized protein</fullName>
    </submittedName>
</protein>
<evidence type="ECO:0000313" key="2">
    <source>
        <dbReference type="EMBL" id="KAF7773441.1"/>
    </source>
</evidence>
<feature type="compositionally biased region" description="Low complexity" evidence="1">
    <location>
        <begin position="91"/>
        <end position="101"/>
    </location>
</feature>
<feature type="compositionally biased region" description="Polar residues" evidence="1">
    <location>
        <begin position="1"/>
        <end position="19"/>
    </location>
</feature>
<name>A0A8H7KGN7_AGABI</name>
<evidence type="ECO:0000313" key="3">
    <source>
        <dbReference type="Proteomes" id="UP000629468"/>
    </source>
</evidence>
<feature type="compositionally biased region" description="Polar residues" evidence="1">
    <location>
        <begin position="102"/>
        <end position="118"/>
    </location>
</feature>